<dbReference type="InterPro" id="IPR002220">
    <property type="entry name" value="DapA-like"/>
</dbReference>
<dbReference type="PIRSF" id="PIRSF001365">
    <property type="entry name" value="DHDPS"/>
    <property type="match status" value="1"/>
</dbReference>
<keyword evidence="2" id="KW-0704">Schiff base</keyword>
<keyword evidence="1" id="KW-0456">Lyase</keyword>
<organism evidence="5 6">
    <name type="scientific">Halovenus carboxidivorans</name>
    <dbReference type="NCBI Taxonomy" id="2692199"/>
    <lineage>
        <taxon>Archaea</taxon>
        <taxon>Methanobacteriati</taxon>
        <taxon>Methanobacteriota</taxon>
        <taxon>Stenosarchaea group</taxon>
        <taxon>Halobacteria</taxon>
        <taxon>Halobacteriales</taxon>
        <taxon>Haloarculaceae</taxon>
        <taxon>Halovenus</taxon>
    </lineage>
</organism>
<name>A0A6B0TFE2_9EURY</name>
<dbReference type="PRINTS" id="PR00146">
    <property type="entry name" value="DHPICSNTHASE"/>
</dbReference>
<feature type="active site" description="Proton donor/acceptor" evidence="3">
    <location>
        <position position="145"/>
    </location>
</feature>
<feature type="active site" description="Schiff-base intermediate with substrate" evidence="3">
    <location>
        <position position="173"/>
    </location>
</feature>
<reference evidence="5 6" key="1">
    <citation type="submission" date="2019-12" db="EMBL/GenBank/DDBJ databases">
        <title>Isolation and characterization of three novel carbon monoxide-oxidizing members of Halobacteria from salione crusts and soils.</title>
        <authorList>
            <person name="Myers M.R."/>
            <person name="King G.M."/>
        </authorList>
    </citation>
    <scope>NUCLEOTIDE SEQUENCE [LARGE SCALE GENOMIC DNA]</scope>
    <source>
        <strain evidence="5 6">WSH3</strain>
    </source>
</reference>
<gene>
    <name evidence="5" type="ORF">GRX03_09865</name>
</gene>
<evidence type="ECO:0000256" key="4">
    <source>
        <dbReference type="PIRSR" id="PIRSR001365-2"/>
    </source>
</evidence>
<dbReference type="AlphaFoldDB" id="A0A6B0TFE2"/>
<evidence type="ECO:0000256" key="1">
    <source>
        <dbReference type="ARBA" id="ARBA00023239"/>
    </source>
</evidence>
<dbReference type="CDD" id="cd00408">
    <property type="entry name" value="DHDPS-like"/>
    <property type="match status" value="1"/>
</dbReference>
<protein>
    <submittedName>
        <fullName evidence="5">Dihydrodipicolinate synthase family protein</fullName>
    </submittedName>
</protein>
<dbReference type="SMART" id="SM01130">
    <property type="entry name" value="DHDPS"/>
    <property type="match status" value="1"/>
</dbReference>
<feature type="binding site" evidence="4">
    <location>
        <position position="214"/>
    </location>
    <ligand>
        <name>pyruvate</name>
        <dbReference type="ChEBI" id="CHEBI:15361"/>
    </ligand>
</feature>
<dbReference type="Pfam" id="PF00701">
    <property type="entry name" value="DHDPS"/>
    <property type="match status" value="1"/>
</dbReference>
<dbReference type="Gene3D" id="3.20.20.70">
    <property type="entry name" value="Aldolase class I"/>
    <property type="match status" value="1"/>
</dbReference>
<dbReference type="Proteomes" id="UP000466535">
    <property type="component" value="Unassembled WGS sequence"/>
</dbReference>
<dbReference type="RefSeq" id="WP_159764032.1">
    <property type="nucleotide sequence ID" value="NZ_WUUT01000003.1"/>
</dbReference>
<dbReference type="InterPro" id="IPR013785">
    <property type="entry name" value="Aldolase_TIM"/>
</dbReference>
<evidence type="ECO:0000256" key="3">
    <source>
        <dbReference type="PIRSR" id="PIRSR001365-1"/>
    </source>
</evidence>
<evidence type="ECO:0000313" key="6">
    <source>
        <dbReference type="Proteomes" id="UP000466535"/>
    </source>
</evidence>
<evidence type="ECO:0000256" key="2">
    <source>
        <dbReference type="ARBA" id="ARBA00023270"/>
    </source>
</evidence>
<dbReference type="SUPFAM" id="SSF51569">
    <property type="entry name" value="Aldolase"/>
    <property type="match status" value="1"/>
</dbReference>
<dbReference type="OrthoDB" id="350860at2157"/>
<accession>A0A6B0TFE2</accession>
<dbReference type="PANTHER" id="PTHR12128">
    <property type="entry name" value="DIHYDRODIPICOLINATE SYNTHASE"/>
    <property type="match status" value="1"/>
</dbReference>
<proteinExistence type="predicted"/>
<evidence type="ECO:0000313" key="5">
    <source>
        <dbReference type="EMBL" id="MXR51909.1"/>
    </source>
</evidence>
<dbReference type="GO" id="GO:0008675">
    <property type="term" value="F:2-dehydro-3-deoxy-phosphogluconate aldolase activity"/>
    <property type="evidence" value="ECO:0007669"/>
    <property type="project" value="UniProtKB-ARBA"/>
</dbReference>
<dbReference type="InterPro" id="IPR020625">
    <property type="entry name" value="Schiff_base-form_aldolases_AS"/>
</dbReference>
<dbReference type="PROSITE" id="PS00666">
    <property type="entry name" value="DHDPS_2"/>
    <property type="match status" value="1"/>
</dbReference>
<dbReference type="GO" id="GO:0044281">
    <property type="term" value="P:small molecule metabolic process"/>
    <property type="evidence" value="ECO:0007669"/>
    <property type="project" value="UniProtKB-ARBA"/>
</dbReference>
<dbReference type="PANTHER" id="PTHR12128:SF66">
    <property type="entry name" value="4-HYDROXY-2-OXOGLUTARATE ALDOLASE, MITOCHONDRIAL"/>
    <property type="match status" value="1"/>
</dbReference>
<dbReference type="GO" id="GO:0008840">
    <property type="term" value="F:4-hydroxy-tetrahydrodipicolinate synthase activity"/>
    <property type="evidence" value="ECO:0007669"/>
    <property type="project" value="TreeGrafter"/>
</dbReference>
<comment type="caution">
    <text evidence="5">The sequence shown here is derived from an EMBL/GenBank/DDBJ whole genome shotgun (WGS) entry which is preliminary data.</text>
</comment>
<sequence>MTEHAPAPGRQDPLGIAGVVPPTVTAFDESGAVDPEATVAHAEFVTEAGAAAVFPLGTNGEFALLSDDERRRVVEAVAESVDVPVIAGVGAPATRTTVAHARHAESVGADGVVAVTPYYYPVDEDGAVEHYRRLAGAVDVPVYVYHIPSKTGNELSLSAVERIAAIDGVAGLKDSSKDVPWLAEAIDRRPELTYMAGSDSLLHAGLDLGCAGLVSAVANVFPELVVDLYAAYDAGEEERAGELQSEVFGVRNALKRGPYMAGVKTALQLRDLPFDVGGLREPLRTMGDGERRELEADLRDLGLL</sequence>
<keyword evidence="6" id="KW-1185">Reference proteome</keyword>
<dbReference type="EMBL" id="WUUT01000003">
    <property type="protein sequence ID" value="MXR51909.1"/>
    <property type="molecule type" value="Genomic_DNA"/>
</dbReference>